<sequence>MKPLLLLLLFVQAAKGQTLQYGVSADFKWDICVLSGYQSSFRLAIGGGVGVMLNNNLMPHAQLALVAFQGGLGSSLSMAERNKLVLETNLTVGFTGGGKRAVDGFRRPLYTFGKFVPTPLYNPFNGYGTLATTQVFRLSKFGTPNALGKYRYSQKIGSVTVGGAGFDINYYNDGTPFHWMGLGDGKDRYWTGGGFVSFHLPNYHDNAVGNPVRNVIIGFDRFTGFTPDAFEVADQLGLGFVPYKDVRQAFFNKGRLFAGIELAHHPGAAVYAQFLDNDKLDVQNVIHALIKAPRHLTTHQAHFAIGLYYNKKYWDL</sequence>
<proteinExistence type="predicted"/>
<dbReference type="OrthoDB" id="1319710at2"/>
<dbReference type="Proteomes" id="UP000198901">
    <property type="component" value="Unassembled WGS sequence"/>
</dbReference>
<accession>A0A1G9HXT2</accession>
<reference evidence="1 2" key="1">
    <citation type="submission" date="2016-10" db="EMBL/GenBank/DDBJ databases">
        <authorList>
            <person name="de Groot N.N."/>
        </authorList>
    </citation>
    <scope>NUCLEOTIDE SEQUENCE [LARGE SCALE GENOMIC DNA]</scope>
    <source>
        <strain evidence="1 2">DSM 21668</strain>
    </source>
</reference>
<evidence type="ECO:0008006" key="3">
    <source>
        <dbReference type="Google" id="ProtNLM"/>
    </source>
</evidence>
<dbReference type="STRING" id="563176.SAMN04488090_0251"/>
<dbReference type="AlphaFoldDB" id="A0A1G9HXT2"/>
<dbReference type="RefSeq" id="WP_093196706.1">
    <property type="nucleotide sequence ID" value="NZ_FNGS01000001.1"/>
</dbReference>
<gene>
    <name evidence="1" type="ORF">SAMN04488090_0251</name>
</gene>
<organism evidence="1 2">
    <name type="scientific">Siphonobacter aquaeclarae</name>
    <dbReference type="NCBI Taxonomy" id="563176"/>
    <lineage>
        <taxon>Bacteria</taxon>
        <taxon>Pseudomonadati</taxon>
        <taxon>Bacteroidota</taxon>
        <taxon>Cytophagia</taxon>
        <taxon>Cytophagales</taxon>
        <taxon>Cytophagaceae</taxon>
        <taxon>Siphonobacter</taxon>
    </lineage>
</organism>
<name>A0A1G9HXT2_9BACT</name>
<keyword evidence="2" id="KW-1185">Reference proteome</keyword>
<dbReference type="EMBL" id="FNGS01000001">
    <property type="protein sequence ID" value="SDL17662.1"/>
    <property type="molecule type" value="Genomic_DNA"/>
</dbReference>
<evidence type="ECO:0000313" key="1">
    <source>
        <dbReference type="EMBL" id="SDL17662.1"/>
    </source>
</evidence>
<protein>
    <recommendedName>
        <fullName evidence="3">Bacterial toxin 23 domain-containing protein</fullName>
    </recommendedName>
</protein>
<evidence type="ECO:0000313" key="2">
    <source>
        <dbReference type="Proteomes" id="UP000198901"/>
    </source>
</evidence>